<keyword evidence="2" id="KW-1185">Reference proteome</keyword>
<dbReference type="InterPro" id="IPR025335">
    <property type="entry name" value="DUF4241"/>
</dbReference>
<dbReference type="Pfam" id="PF14025">
    <property type="entry name" value="DUF4241"/>
    <property type="match status" value="1"/>
</dbReference>
<protein>
    <submittedName>
        <fullName evidence="1">DUF4241 domain-containing protein</fullName>
    </submittedName>
</protein>
<comment type="caution">
    <text evidence="1">The sequence shown here is derived from an EMBL/GenBank/DDBJ whole genome shotgun (WGS) entry which is preliminary data.</text>
</comment>
<organism evidence="1 2">
    <name type="scientific">Pseudonocardia zijingensis</name>
    <dbReference type="NCBI Taxonomy" id="153376"/>
    <lineage>
        <taxon>Bacteria</taxon>
        <taxon>Bacillati</taxon>
        <taxon>Actinomycetota</taxon>
        <taxon>Actinomycetes</taxon>
        <taxon>Pseudonocardiales</taxon>
        <taxon>Pseudonocardiaceae</taxon>
        <taxon>Pseudonocardia</taxon>
    </lineage>
</organism>
<name>A0ABN1P262_9PSEU</name>
<sequence length="423" mass="45858">MTTAKVQFDAEYGESWDPQRRTLAGPMPVADARRRHLAGEPYAALLRGSGQTVLVEVELRKDEITAWRLDAHLRRASLFEFRTLVVDRMALIRMAEWRYAAADRPEFDTGSPRCLTTFGVGGKPVVQAIDAPESAFRALATHDRWVDQPGFGSWKPLATFVLDSPPERDRHRVVPHAPHERPAAPAGEPPIARQGCPMQPGPEIVTMFGPPTRYLLEADEHGGTPEVVVETRPAGMLRLPTGQLVVADPGHLATGGREALTATFPRGRHPVTLALARFAENPEHVRVAGCRVDVRDVAPVTWEQALFPGQDPSTLGDGEFFGVGVDAGLLSFFDAAALPGLVEASRHWDEPRGLWEELSATVLAADSVELEDPETGTNLIAFRIGWGDGAYPVWIGRAGDGEVACIVADGMVLSDATCLGPVE</sequence>
<proteinExistence type="predicted"/>
<reference evidence="1 2" key="1">
    <citation type="journal article" date="2019" name="Int. J. Syst. Evol. Microbiol.">
        <title>The Global Catalogue of Microorganisms (GCM) 10K type strain sequencing project: providing services to taxonomists for standard genome sequencing and annotation.</title>
        <authorList>
            <consortium name="The Broad Institute Genomics Platform"/>
            <consortium name="The Broad Institute Genome Sequencing Center for Infectious Disease"/>
            <person name="Wu L."/>
            <person name="Ma J."/>
        </authorList>
    </citation>
    <scope>NUCLEOTIDE SEQUENCE [LARGE SCALE GENOMIC DNA]</scope>
    <source>
        <strain evidence="1 2">JCM 11117</strain>
    </source>
</reference>
<dbReference type="EMBL" id="BAAAHP010000010">
    <property type="protein sequence ID" value="GAA0921413.1"/>
    <property type="molecule type" value="Genomic_DNA"/>
</dbReference>
<accession>A0ABN1P262</accession>
<evidence type="ECO:0000313" key="1">
    <source>
        <dbReference type="EMBL" id="GAA0921413.1"/>
    </source>
</evidence>
<dbReference type="RefSeq" id="WP_343938287.1">
    <property type="nucleotide sequence ID" value="NZ_BAAAHP010000010.1"/>
</dbReference>
<dbReference type="Proteomes" id="UP001499967">
    <property type="component" value="Unassembled WGS sequence"/>
</dbReference>
<evidence type="ECO:0000313" key="2">
    <source>
        <dbReference type="Proteomes" id="UP001499967"/>
    </source>
</evidence>
<gene>
    <name evidence="1" type="ORF">GCM10009559_04400</name>
</gene>